<dbReference type="EMBL" id="BLXT01001622">
    <property type="protein sequence ID" value="GFN86897.1"/>
    <property type="molecule type" value="Genomic_DNA"/>
</dbReference>
<protein>
    <submittedName>
        <fullName evidence="2">Uncharacterized protein</fullName>
    </submittedName>
</protein>
<keyword evidence="3" id="KW-1185">Reference proteome</keyword>
<feature type="region of interest" description="Disordered" evidence="1">
    <location>
        <begin position="121"/>
        <end position="148"/>
    </location>
</feature>
<reference evidence="2 3" key="1">
    <citation type="journal article" date="2021" name="Elife">
        <title>Chloroplast acquisition without the gene transfer in kleptoplastic sea slugs, Plakobranchus ocellatus.</title>
        <authorList>
            <person name="Maeda T."/>
            <person name="Takahashi S."/>
            <person name="Yoshida T."/>
            <person name="Shimamura S."/>
            <person name="Takaki Y."/>
            <person name="Nagai Y."/>
            <person name="Toyoda A."/>
            <person name="Suzuki Y."/>
            <person name="Arimoto A."/>
            <person name="Ishii H."/>
            <person name="Satoh N."/>
            <person name="Nishiyama T."/>
            <person name="Hasebe M."/>
            <person name="Maruyama T."/>
            <person name="Minagawa J."/>
            <person name="Obokata J."/>
            <person name="Shigenobu S."/>
        </authorList>
    </citation>
    <scope>NUCLEOTIDE SEQUENCE [LARGE SCALE GENOMIC DNA]</scope>
</reference>
<feature type="compositionally biased region" description="Basic and acidic residues" evidence="1">
    <location>
        <begin position="129"/>
        <end position="148"/>
    </location>
</feature>
<evidence type="ECO:0000256" key="1">
    <source>
        <dbReference type="SAM" id="MobiDB-lite"/>
    </source>
</evidence>
<dbReference type="Proteomes" id="UP000735302">
    <property type="component" value="Unassembled WGS sequence"/>
</dbReference>
<name>A0AAV3YWI4_9GAST</name>
<evidence type="ECO:0000313" key="2">
    <source>
        <dbReference type="EMBL" id="GFN86897.1"/>
    </source>
</evidence>
<evidence type="ECO:0000313" key="3">
    <source>
        <dbReference type="Proteomes" id="UP000735302"/>
    </source>
</evidence>
<proteinExistence type="predicted"/>
<accession>A0AAV3YWI4</accession>
<dbReference type="AlphaFoldDB" id="A0AAV3YWI4"/>
<gene>
    <name evidence="2" type="ORF">PoB_001340300</name>
</gene>
<organism evidence="2 3">
    <name type="scientific">Plakobranchus ocellatus</name>
    <dbReference type="NCBI Taxonomy" id="259542"/>
    <lineage>
        <taxon>Eukaryota</taxon>
        <taxon>Metazoa</taxon>
        <taxon>Spiralia</taxon>
        <taxon>Lophotrochozoa</taxon>
        <taxon>Mollusca</taxon>
        <taxon>Gastropoda</taxon>
        <taxon>Heterobranchia</taxon>
        <taxon>Euthyneura</taxon>
        <taxon>Panpulmonata</taxon>
        <taxon>Sacoglossa</taxon>
        <taxon>Placobranchoidea</taxon>
        <taxon>Plakobranchidae</taxon>
        <taxon>Plakobranchus</taxon>
    </lineage>
</organism>
<sequence>MTDWSMCLSPEACCQRYSAVSGRTTAHWSSRSDWKPLSKRLSPEKKQVLAVFCDSEKAYDTTWNDYDPIWCPLSCLAHIWLLVSALVYSSATPRATALAGRLNYVSDPLSQNFPPRNVSPHLYTSPSADKADELRSTAWKTRGEKASY</sequence>
<comment type="caution">
    <text evidence="2">The sequence shown here is derived from an EMBL/GenBank/DDBJ whole genome shotgun (WGS) entry which is preliminary data.</text>
</comment>